<dbReference type="SMART" id="SM00233">
    <property type="entry name" value="PH"/>
    <property type="match status" value="1"/>
</dbReference>
<feature type="region of interest" description="Disordered" evidence="3">
    <location>
        <begin position="415"/>
        <end position="474"/>
    </location>
</feature>
<feature type="coiled-coil region" evidence="2">
    <location>
        <begin position="609"/>
        <end position="643"/>
    </location>
</feature>
<dbReference type="FunFam" id="1.10.555.10:FF:000052">
    <property type="entry name" value="Rho GTPase-activating protein REN1"/>
    <property type="match status" value="1"/>
</dbReference>
<dbReference type="InterPro" id="IPR025757">
    <property type="entry name" value="MIP1_Leuzipper"/>
</dbReference>
<dbReference type="Gene3D" id="1.10.555.10">
    <property type="entry name" value="Rho GTPase activation protein"/>
    <property type="match status" value="1"/>
</dbReference>
<evidence type="ECO:0000259" key="4">
    <source>
        <dbReference type="PROSITE" id="PS50003"/>
    </source>
</evidence>
<dbReference type="Proteomes" id="UP000298416">
    <property type="component" value="Unassembled WGS sequence"/>
</dbReference>
<comment type="caution">
    <text evidence="6">The sequence shown here is derived from an EMBL/GenBank/DDBJ whole genome shotgun (WGS) entry which is preliminary data.</text>
</comment>
<dbReference type="CDD" id="cd00821">
    <property type="entry name" value="PH"/>
    <property type="match status" value="1"/>
</dbReference>
<dbReference type="AlphaFoldDB" id="A0A8X8ZQB4"/>
<protein>
    <submittedName>
        <fullName evidence="6">Uncharacterized protein</fullName>
    </submittedName>
</protein>
<dbReference type="SUPFAM" id="SSF48619">
    <property type="entry name" value="Phospholipase A2, PLA2"/>
    <property type="match status" value="1"/>
</dbReference>
<gene>
    <name evidence="6" type="ORF">SASPL_126749</name>
</gene>
<evidence type="ECO:0000313" key="7">
    <source>
        <dbReference type="Proteomes" id="UP000298416"/>
    </source>
</evidence>
<dbReference type="SMART" id="SM00324">
    <property type="entry name" value="RhoGAP"/>
    <property type="match status" value="1"/>
</dbReference>
<dbReference type="InterPro" id="IPR008936">
    <property type="entry name" value="Rho_GTPase_activation_prot"/>
</dbReference>
<dbReference type="InterPro" id="IPR036444">
    <property type="entry name" value="PLipase_A2_dom_sf"/>
</dbReference>
<dbReference type="Pfam" id="PF00169">
    <property type="entry name" value="PH"/>
    <property type="match status" value="1"/>
</dbReference>
<dbReference type="InterPro" id="IPR011993">
    <property type="entry name" value="PH-like_dom_sf"/>
</dbReference>
<feature type="coiled-coil region" evidence="2">
    <location>
        <begin position="827"/>
        <end position="854"/>
    </location>
</feature>
<dbReference type="Gene3D" id="1.20.90.10">
    <property type="entry name" value="Phospholipase A2 domain"/>
    <property type="match status" value="1"/>
</dbReference>
<dbReference type="PANTHER" id="PTHR46265">
    <property type="entry name" value="RHO GTPASE-ACTIVATING PROTEIN 7"/>
    <property type="match status" value="1"/>
</dbReference>
<sequence length="1176" mass="131793">MLSRQYSRAGICSSLPKDVGEEKFKISSCRGSYPVYACDLTMESEKPVSSLKNTDMPSYSKFHGLWLGWKSWKKRWFILTRASLVFFKNDPSTLPQRGGEVNLTLGGIDLNNSGSVVVREDKKLLTVLFPDGRDGRAFTLKAETSEDLYEWKTALEHALAQAPSAALVMGHNGIFRNDTNDASAGRERRPVKSLVVGRPILLALEDIDGGPSFLEKALRFLEKYGIEVEGILRQSADVEEVERRVKEYEQGKNEFGHDEDAHVIGDCVKHVLRELPSSPVPASCCTALLEAYKVDRKESRVNAMLTAIQETFPEPNRRLLQRVLKMMHTISAHASENRMTPSAVAACMAPLLLRPLLAGECELEDDYDNNGDNSAQLLAAANAANNAQAIITTLLLEEYKNVFDDDSLNRCSISAESQTDTSGSEDSSDDEHPDIKINGYQDAENEVHLEADYGRERRHSGKLSQSSGSASDLAGEKMIKPKAIGNNDSDDGSSLHNRALSLATVNAKLDSRLLAAAGSVNEQLEEQRKVCENAIGASSDVHGDESQRSMGDILSCVDQELHQSTPGHDMLPDKPMPKHSSLSAKKSMFWGRKNVALGLLDARGNAILQASLERRKQALHERRLALEQDVTMLQEQLQAERDLRAALEVGLSMSSDQFPGTRCMDSKTRAELEEIALAEADVARLKQKVAELHHQLNQQRQHHYGSLPDVNDSYQQAPTQSLPQKHFQQDFDTTLAVCNHERKQRTEELTDLRNINGPLSTSGVSKKQASWKQFVEPTNPSDSKNGEASKSLPTDNLCDVDSASLPSTSKVAEMVEPRNLAAASSTLMELTTRLDFFKERRSQLMEQLQKLDLNYGSMPHDFVRNVLVLERGYAQAQLVIVEASGAMRRSSEYSDSKFVDGLFNFLNLVADQGHLPSASKINYFKSCRILITPQACDHWMNFEFQRYIPWFGSHPNKDISSPITGTSTLIDAPNKKGNESRFWEWSLFTFIPWAMRATDKIQLPATVNKGLKKRGQPRADIESFTEYSSIRFRPYVSRVPWHTGPRGFLSQLFPRYGNYCGPNWSSGKDSGSPIWDKRPIDWLDFCCYCHDIGYDSHDQAELLKADLAFLECLERPNMSTKGDPRVAYLYKFMCISGLRSVLIPYRQQLVKLQTGKQFLPPMWLSKNMKWKGWKLD</sequence>
<dbReference type="InterPro" id="IPR001849">
    <property type="entry name" value="PH_domain"/>
</dbReference>
<feature type="region of interest" description="Disordered" evidence="3">
    <location>
        <begin position="698"/>
        <end position="720"/>
    </location>
</feature>
<dbReference type="PROSITE" id="PS50238">
    <property type="entry name" value="RHOGAP"/>
    <property type="match status" value="1"/>
</dbReference>
<reference evidence="6" key="2">
    <citation type="submission" date="2020-08" db="EMBL/GenBank/DDBJ databases">
        <title>Plant Genome Project.</title>
        <authorList>
            <person name="Zhang R.-G."/>
        </authorList>
    </citation>
    <scope>NUCLEOTIDE SEQUENCE</scope>
    <source>
        <strain evidence="6">Huo1</strain>
        <tissue evidence="6">Leaf</tissue>
    </source>
</reference>
<feature type="compositionally biased region" description="Low complexity" evidence="3">
    <location>
        <begin position="416"/>
        <end position="425"/>
    </location>
</feature>
<dbReference type="SUPFAM" id="SSF50729">
    <property type="entry name" value="PH domain-like"/>
    <property type="match status" value="1"/>
</dbReference>
<dbReference type="CDD" id="cd00159">
    <property type="entry name" value="RhoGAP"/>
    <property type="match status" value="1"/>
</dbReference>
<feature type="region of interest" description="Disordered" evidence="3">
    <location>
        <begin position="748"/>
        <end position="797"/>
    </location>
</feature>
<dbReference type="PANTHER" id="PTHR46265:SF2">
    <property type="entry name" value="RHO GTPASE-ACTIVATING PROTEIN 7"/>
    <property type="match status" value="1"/>
</dbReference>
<dbReference type="Pfam" id="PF00620">
    <property type="entry name" value="RhoGAP"/>
    <property type="match status" value="1"/>
</dbReference>
<evidence type="ECO:0000256" key="2">
    <source>
        <dbReference type="SAM" id="Coils"/>
    </source>
</evidence>
<evidence type="ECO:0000256" key="1">
    <source>
        <dbReference type="ARBA" id="ARBA00022468"/>
    </source>
</evidence>
<organism evidence="6">
    <name type="scientific">Salvia splendens</name>
    <name type="common">Scarlet sage</name>
    <dbReference type="NCBI Taxonomy" id="180675"/>
    <lineage>
        <taxon>Eukaryota</taxon>
        <taxon>Viridiplantae</taxon>
        <taxon>Streptophyta</taxon>
        <taxon>Embryophyta</taxon>
        <taxon>Tracheophyta</taxon>
        <taxon>Spermatophyta</taxon>
        <taxon>Magnoliopsida</taxon>
        <taxon>eudicotyledons</taxon>
        <taxon>Gunneridae</taxon>
        <taxon>Pentapetalae</taxon>
        <taxon>asterids</taxon>
        <taxon>lamiids</taxon>
        <taxon>Lamiales</taxon>
        <taxon>Lamiaceae</taxon>
        <taxon>Nepetoideae</taxon>
        <taxon>Mentheae</taxon>
        <taxon>Salviinae</taxon>
        <taxon>Salvia</taxon>
        <taxon>Salvia subgen. Calosphace</taxon>
        <taxon>core Calosphace</taxon>
    </lineage>
</organism>
<dbReference type="GO" id="GO:0004623">
    <property type="term" value="F:phospholipase A2 activity"/>
    <property type="evidence" value="ECO:0007669"/>
    <property type="project" value="InterPro"/>
</dbReference>
<evidence type="ECO:0000259" key="5">
    <source>
        <dbReference type="PROSITE" id="PS50238"/>
    </source>
</evidence>
<keyword evidence="1" id="KW-0343">GTPase activation</keyword>
<evidence type="ECO:0000313" key="6">
    <source>
        <dbReference type="EMBL" id="KAG6414032.1"/>
    </source>
</evidence>
<accession>A0A8X8ZQB4</accession>
<dbReference type="GO" id="GO:0006644">
    <property type="term" value="P:phospholipid metabolic process"/>
    <property type="evidence" value="ECO:0007669"/>
    <property type="project" value="InterPro"/>
</dbReference>
<dbReference type="EMBL" id="PNBA02000009">
    <property type="protein sequence ID" value="KAG6414032.1"/>
    <property type="molecule type" value="Genomic_DNA"/>
</dbReference>
<dbReference type="Pfam" id="PF14389">
    <property type="entry name" value="Lzipper-MIP1"/>
    <property type="match status" value="1"/>
</dbReference>
<feature type="compositionally biased region" description="Low complexity" evidence="3">
    <location>
        <begin position="462"/>
        <end position="473"/>
    </location>
</feature>
<dbReference type="PROSITE" id="PS50003">
    <property type="entry name" value="PH_DOMAIN"/>
    <property type="match status" value="1"/>
</dbReference>
<dbReference type="GO" id="GO:0005096">
    <property type="term" value="F:GTPase activator activity"/>
    <property type="evidence" value="ECO:0007669"/>
    <property type="project" value="UniProtKB-KW"/>
</dbReference>
<dbReference type="Gene3D" id="2.30.29.30">
    <property type="entry name" value="Pleckstrin-homology domain (PH domain)/Phosphotyrosine-binding domain (PTB)"/>
    <property type="match status" value="1"/>
</dbReference>
<feature type="compositionally biased region" description="Basic and acidic residues" evidence="3">
    <location>
        <begin position="445"/>
        <end position="455"/>
    </location>
</feature>
<dbReference type="InterPro" id="IPR000198">
    <property type="entry name" value="RhoGAP_dom"/>
</dbReference>
<feature type="domain" description="Rho-GAP" evidence="5">
    <location>
        <begin position="202"/>
        <end position="403"/>
    </location>
</feature>
<dbReference type="InterPro" id="IPR052799">
    <property type="entry name" value="Rho_GAP_Regulators"/>
</dbReference>
<proteinExistence type="predicted"/>
<dbReference type="GO" id="GO:0007165">
    <property type="term" value="P:signal transduction"/>
    <property type="evidence" value="ECO:0007669"/>
    <property type="project" value="InterPro"/>
</dbReference>
<dbReference type="GO" id="GO:0050482">
    <property type="term" value="P:arachidonate secretion"/>
    <property type="evidence" value="ECO:0007669"/>
    <property type="project" value="InterPro"/>
</dbReference>
<name>A0A8X8ZQB4_SALSN</name>
<keyword evidence="7" id="KW-1185">Reference proteome</keyword>
<reference evidence="6" key="1">
    <citation type="submission" date="2018-01" db="EMBL/GenBank/DDBJ databases">
        <authorList>
            <person name="Mao J.F."/>
        </authorList>
    </citation>
    <scope>NUCLEOTIDE SEQUENCE</scope>
    <source>
        <strain evidence="6">Huo1</strain>
        <tissue evidence="6">Leaf</tissue>
    </source>
</reference>
<evidence type="ECO:0000256" key="3">
    <source>
        <dbReference type="SAM" id="MobiDB-lite"/>
    </source>
</evidence>
<feature type="compositionally biased region" description="Polar residues" evidence="3">
    <location>
        <begin position="757"/>
        <end position="794"/>
    </location>
</feature>
<keyword evidence="2" id="KW-0175">Coiled coil</keyword>
<dbReference type="SUPFAM" id="SSF48350">
    <property type="entry name" value="GTPase activation domain, GAP"/>
    <property type="match status" value="1"/>
</dbReference>
<feature type="domain" description="PH" evidence="4">
    <location>
        <begin position="49"/>
        <end position="160"/>
    </location>
</feature>